<accession>A0ABX2BDN6</accession>
<proteinExistence type="predicted"/>
<organism evidence="1 2">
    <name type="scientific">Vreelandella venusta</name>
    <dbReference type="NCBI Taxonomy" id="44935"/>
    <lineage>
        <taxon>Bacteria</taxon>
        <taxon>Pseudomonadati</taxon>
        <taxon>Pseudomonadota</taxon>
        <taxon>Gammaproteobacteria</taxon>
        <taxon>Oceanospirillales</taxon>
        <taxon>Halomonadaceae</taxon>
        <taxon>Vreelandella</taxon>
    </lineage>
</organism>
<gene>
    <name evidence="1" type="ORF">DDR56_09735</name>
</gene>
<dbReference type="Pfam" id="PF23840">
    <property type="entry name" value="Phage_tail_terminator"/>
    <property type="match status" value="1"/>
</dbReference>
<dbReference type="Proteomes" id="UP001318401">
    <property type="component" value="Unassembled WGS sequence"/>
</dbReference>
<evidence type="ECO:0000313" key="1">
    <source>
        <dbReference type="EMBL" id="NPT30841.1"/>
    </source>
</evidence>
<comment type="caution">
    <text evidence="1">The sequence shown here is derived from an EMBL/GenBank/DDBJ whole genome shotgun (WGS) entry which is preliminary data.</text>
</comment>
<keyword evidence="2" id="KW-1185">Reference proteome</keyword>
<reference evidence="1 2" key="1">
    <citation type="submission" date="2018-04" db="EMBL/GenBank/DDBJ databases">
        <authorList>
            <person name="Li G."/>
            <person name="Du W."/>
            <person name="Bai Y."/>
        </authorList>
    </citation>
    <scope>NUCLEOTIDE SEQUENCE [LARGE SCALE GENOMIC DNA]</scope>
    <source>
        <strain evidence="1 2">YYYZ-3</strain>
    </source>
</reference>
<evidence type="ECO:0000313" key="2">
    <source>
        <dbReference type="Proteomes" id="UP001318401"/>
    </source>
</evidence>
<dbReference type="InterPro" id="IPR056912">
    <property type="entry name" value="Phage_JBD30_tail_term-like"/>
</dbReference>
<protein>
    <submittedName>
        <fullName evidence="1">Uncharacterized protein</fullName>
    </submittedName>
</protein>
<dbReference type="EMBL" id="QDKN01000003">
    <property type="protein sequence ID" value="NPT30841.1"/>
    <property type="molecule type" value="Genomic_DNA"/>
</dbReference>
<name>A0ABX2BDN6_9GAMM</name>
<dbReference type="RefSeq" id="WP_125747759.1">
    <property type="nucleotide sequence ID" value="NZ_CP034367.1"/>
</dbReference>
<sequence>MADDYDLTAALVAHIKATCPGFAYVDEAWFHKPIKDFAEQTPAALVYMAEDLAGQLGGMGARQATQTVYGVFIVSGKGSVLRDRREELRQALFGWQPNPAGAVMAFHGGRLEDLQGRYAWWQDFWRIDNTLRVSNHP</sequence>